<feature type="domain" description="Signal transduction histidine kinase subgroup 3 dimerisation and phosphoacceptor" evidence="6">
    <location>
        <begin position="220"/>
        <end position="286"/>
    </location>
</feature>
<reference evidence="7 8" key="1">
    <citation type="journal article" date="2016" name="Front. Microbiol.">
        <title>Comparative Genomics Analysis of Streptomyces Species Reveals Their Adaptation to the Marine Environment and Their Diversity at the Genomic Level.</title>
        <authorList>
            <person name="Tian X."/>
            <person name="Zhang Z."/>
            <person name="Yang T."/>
            <person name="Chen M."/>
            <person name="Li J."/>
            <person name="Chen F."/>
            <person name="Yang J."/>
            <person name="Li W."/>
            <person name="Zhang B."/>
            <person name="Zhang Z."/>
            <person name="Wu J."/>
            <person name="Zhang C."/>
            <person name="Long L."/>
            <person name="Xiao J."/>
        </authorList>
    </citation>
    <scope>NUCLEOTIDE SEQUENCE [LARGE SCALE GENOMIC DNA]</scope>
    <source>
        <strain evidence="7 8">SCSIO M10379</strain>
    </source>
</reference>
<sequence length="480" mass="50029">MIHWGREKRRKWQRRSKLQQVEVSTYWLLLLSPWIFYVSGMPQFAVQVAGPPAATAMGGAVVVLGLLQCLLGVRGLRRGIDTYLGTEQDPPRRLLVTGLVTFLLTTALVTALIARGWVADDNPAPTMALFAGLPSLTGVYGLVVPRRRSAAVTAGGCVLITAAFAAAGTTWPALLGTLFVLAISGLVGIFSPRCSAWYLAVMRELDGAREAQAQLAVAEERLRFSRDLHDVMGRDLSVIALKSELATQLARRDAASAAEQMREVQELARASQTEVRAVVRGYRETGLETELAGARAVLRAAGVDCRIESAQPGLESGAQAALGWVVREGATNVLRHAEANCCVIRLTRDAAGATALVMENDGLRPDQGRGGSGLTGLRERLAAVDGTLTGERDETARVFRLRAEIPASGSRRPHPPPEAPDGPGGPGGPASSGDGPAPEEAGPGAAGTGPGAAEAGPEAAGLADAAVGEGTGAARGESHG</sequence>
<dbReference type="InterPro" id="IPR050482">
    <property type="entry name" value="Sensor_HK_TwoCompSys"/>
</dbReference>
<dbReference type="Gene3D" id="1.20.5.1930">
    <property type="match status" value="1"/>
</dbReference>
<feature type="transmembrane region" description="Helical" evidence="5">
    <location>
        <begin position="150"/>
        <end position="167"/>
    </location>
</feature>
<feature type="region of interest" description="Disordered" evidence="4">
    <location>
        <begin position="404"/>
        <end position="480"/>
    </location>
</feature>
<dbReference type="Pfam" id="PF07730">
    <property type="entry name" value="HisKA_3"/>
    <property type="match status" value="1"/>
</dbReference>
<keyword evidence="5" id="KW-0812">Transmembrane</keyword>
<evidence type="ECO:0000256" key="3">
    <source>
        <dbReference type="ARBA" id="ARBA00023012"/>
    </source>
</evidence>
<keyword evidence="1" id="KW-0808">Transferase</keyword>
<feature type="transmembrane region" description="Helical" evidence="5">
    <location>
        <begin position="21"/>
        <end position="40"/>
    </location>
</feature>
<evidence type="ECO:0000256" key="4">
    <source>
        <dbReference type="SAM" id="MobiDB-lite"/>
    </source>
</evidence>
<dbReference type="PANTHER" id="PTHR24421:SF63">
    <property type="entry name" value="SENSOR HISTIDINE KINASE DESK"/>
    <property type="match status" value="1"/>
</dbReference>
<name>A0A1E7KDI9_9ACTN</name>
<dbReference type="GO" id="GO:0016020">
    <property type="term" value="C:membrane"/>
    <property type="evidence" value="ECO:0007669"/>
    <property type="project" value="InterPro"/>
</dbReference>
<dbReference type="GO" id="GO:0000155">
    <property type="term" value="F:phosphorelay sensor kinase activity"/>
    <property type="evidence" value="ECO:0007669"/>
    <property type="project" value="InterPro"/>
</dbReference>
<dbReference type="Proteomes" id="UP000175829">
    <property type="component" value="Unassembled WGS sequence"/>
</dbReference>
<dbReference type="AlphaFoldDB" id="A0A1E7KDI9"/>
<feature type="compositionally biased region" description="Low complexity" evidence="4">
    <location>
        <begin position="451"/>
        <end position="468"/>
    </location>
</feature>
<gene>
    <name evidence="7" type="ORF">AN217_01550</name>
</gene>
<dbReference type="InterPro" id="IPR036890">
    <property type="entry name" value="HATPase_C_sf"/>
</dbReference>
<protein>
    <recommendedName>
        <fullName evidence="6">Signal transduction histidine kinase subgroup 3 dimerisation and phosphoacceptor domain-containing protein</fullName>
    </recommendedName>
</protein>
<accession>A0A1E7KDI9</accession>
<dbReference type="PATRIC" id="fig|943816.4.peg.5394"/>
<organism evidence="7 8">
    <name type="scientific">Streptomyces qinglanensis</name>
    <dbReference type="NCBI Taxonomy" id="943816"/>
    <lineage>
        <taxon>Bacteria</taxon>
        <taxon>Bacillati</taxon>
        <taxon>Actinomycetota</taxon>
        <taxon>Actinomycetes</taxon>
        <taxon>Kitasatosporales</taxon>
        <taxon>Streptomycetaceae</taxon>
        <taxon>Streptomyces</taxon>
    </lineage>
</organism>
<evidence type="ECO:0000256" key="1">
    <source>
        <dbReference type="ARBA" id="ARBA00022679"/>
    </source>
</evidence>
<keyword evidence="3" id="KW-0902">Two-component regulatory system</keyword>
<feature type="transmembrane region" description="Helical" evidence="5">
    <location>
        <begin position="124"/>
        <end position="143"/>
    </location>
</feature>
<dbReference type="GO" id="GO:0046983">
    <property type="term" value="F:protein dimerization activity"/>
    <property type="evidence" value="ECO:0007669"/>
    <property type="project" value="InterPro"/>
</dbReference>
<evidence type="ECO:0000313" key="8">
    <source>
        <dbReference type="Proteomes" id="UP000175829"/>
    </source>
</evidence>
<dbReference type="EMBL" id="LJGV01000021">
    <property type="protein sequence ID" value="OEV01991.1"/>
    <property type="molecule type" value="Genomic_DNA"/>
</dbReference>
<keyword evidence="5" id="KW-1133">Transmembrane helix</keyword>
<dbReference type="PANTHER" id="PTHR24421">
    <property type="entry name" value="NITRATE/NITRITE SENSOR PROTEIN NARX-RELATED"/>
    <property type="match status" value="1"/>
</dbReference>
<feature type="compositionally biased region" description="Low complexity" evidence="4">
    <location>
        <begin position="431"/>
        <end position="443"/>
    </location>
</feature>
<dbReference type="CDD" id="cd16917">
    <property type="entry name" value="HATPase_UhpB-NarQ-NarX-like"/>
    <property type="match status" value="1"/>
</dbReference>
<evidence type="ECO:0000256" key="5">
    <source>
        <dbReference type="SAM" id="Phobius"/>
    </source>
</evidence>
<evidence type="ECO:0000313" key="7">
    <source>
        <dbReference type="EMBL" id="OEV01991.1"/>
    </source>
</evidence>
<feature type="transmembrane region" description="Helical" evidence="5">
    <location>
        <begin position="94"/>
        <end position="118"/>
    </location>
</feature>
<evidence type="ECO:0000256" key="2">
    <source>
        <dbReference type="ARBA" id="ARBA00022777"/>
    </source>
</evidence>
<dbReference type="RefSeq" id="WP_069990522.1">
    <property type="nucleotide sequence ID" value="NZ_LJGV01000021.1"/>
</dbReference>
<evidence type="ECO:0000259" key="6">
    <source>
        <dbReference type="Pfam" id="PF07730"/>
    </source>
</evidence>
<keyword evidence="5" id="KW-0472">Membrane</keyword>
<keyword evidence="2" id="KW-0418">Kinase</keyword>
<feature type="transmembrane region" description="Helical" evidence="5">
    <location>
        <begin position="52"/>
        <end position="73"/>
    </location>
</feature>
<dbReference type="InterPro" id="IPR011712">
    <property type="entry name" value="Sig_transdc_His_kin_sub3_dim/P"/>
</dbReference>
<proteinExistence type="predicted"/>
<comment type="caution">
    <text evidence="7">The sequence shown here is derived from an EMBL/GenBank/DDBJ whole genome shotgun (WGS) entry which is preliminary data.</text>
</comment>
<dbReference type="Gene3D" id="3.30.565.10">
    <property type="entry name" value="Histidine kinase-like ATPase, C-terminal domain"/>
    <property type="match status" value="1"/>
</dbReference>